<reference evidence="13" key="2">
    <citation type="submission" date="2021-12" db="EMBL/GenBank/DDBJ databases">
        <title>Resequencing data analysis of finger millet.</title>
        <authorList>
            <person name="Hatakeyama M."/>
            <person name="Aluri S."/>
            <person name="Balachadran M.T."/>
            <person name="Sivarajan S.R."/>
            <person name="Poveda L."/>
            <person name="Shimizu-Inatsugi R."/>
            <person name="Schlapbach R."/>
            <person name="Sreeman S.M."/>
            <person name="Shimizu K.K."/>
        </authorList>
    </citation>
    <scope>NUCLEOTIDE SEQUENCE</scope>
</reference>
<dbReference type="SUPFAM" id="SSF46689">
    <property type="entry name" value="Homeodomain-like"/>
    <property type="match status" value="1"/>
</dbReference>
<dbReference type="CDD" id="cd00086">
    <property type="entry name" value="homeodomain"/>
    <property type="match status" value="1"/>
</dbReference>
<dbReference type="InterPro" id="IPR044555">
    <property type="entry name" value="WUSCHEL-like"/>
</dbReference>
<evidence type="ECO:0000256" key="10">
    <source>
        <dbReference type="RuleBase" id="RU000682"/>
    </source>
</evidence>
<dbReference type="PANTHER" id="PTHR45940:SF6">
    <property type="entry name" value="WUSCHEL-RELATED HOMEOBOX 2"/>
    <property type="match status" value="1"/>
</dbReference>
<gene>
    <name evidence="13" type="primary">ga09091</name>
    <name evidence="13" type="ORF">PR202_ga09091</name>
</gene>
<comment type="caution">
    <text evidence="13">The sequence shown here is derived from an EMBL/GenBank/DDBJ whole genome shotgun (WGS) entry which is preliminary data.</text>
</comment>
<feature type="domain" description="Homeobox" evidence="12">
    <location>
        <begin position="49"/>
        <end position="114"/>
    </location>
</feature>
<dbReference type="PANTHER" id="PTHR45940">
    <property type="entry name" value="WUSCHEL-RELATED HOMEOBOX 1-RELATED"/>
    <property type="match status" value="1"/>
</dbReference>
<name>A0AAV5C2W1_ELECO</name>
<keyword evidence="7 9" id="KW-0539">Nucleus</keyword>
<dbReference type="GO" id="GO:0099402">
    <property type="term" value="P:plant organ development"/>
    <property type="evidence" value="ECO:0007669"/>
    <property type="project" value="InterPro"/>
</dbReference>
<dbReference type="GO" id="GO:0005634">
    <property type="term" value="C:nucleus"/>
    <property type="evidence" value="ECO:0007669"/>
    <property type="project" value="UniProtKB-SubCell"/>
</dbReference>
<evidence type="ECO:0000256" key="8">
    <source>
        <dbReference type="ARBA" id="ARBA00024040"/>
    </source>
</evidence>
<evidence type="ECO:0000256" key="4">
    <source>
        <dbReference type="ARBA" id="ARBA00023125"/>
    </source>
</evidence>
<evidence type="ECO:0000256" key="7">
    <source>
        <dbReference type="ARBA" id="ARBA00023242"/>
    </source>
</evidence>
<keyword evidence="4 9" id="KW-0238">DNA-binding</keyword>
<keyword evidence="6" id="KW-0804">Transcription</keyword>
<evidence type="ECO:0000256" key="3">
    <source>
        <dbReference type="ARBA" id="ARBA00023015"/>
    </source>
</evidence>
<feature type="region of interest" description="Disordered" evidence="11">
    <location>
        <begin position="297"/>
        <end position="319"/>
    </location>
</feature>
<comment type="subcellular location">
    <subcellularLocation>
        <location evidence="1 9 10">Nucleus</location>
    </subcellularLocation>
</comment>
<evidence type="ECO:0000256" key="1">
    <source>
        <dbReference type="ARBA" id="ARBA00004123"/>
    </source>
</evidence>
<accession>A0AAV5C2W1</accession>
<dbReference type="AlphaFoldDB" id="A0AAV5C2W1"/>
<evidence type="ECO:0000259" key="12">
    <source>
        <dbReference type="PROSITE" id="PS50071"/>
    </source>
</evidence>
<keyword evidence="5 9" id="KW-0371">Homeobox</keyword>
<dbReference type="InterPro" id="IPR001356">
    <property type="entry name" value="HD"/>
</dbReference>
<evidence type="ECO:0000313" key="14">
    <source>
        <dbReference type="Proteomes" id="UP001054889"/>
    </source>
</evidence>
<dbReference type="GO" id="GO:0003700">
    <property type="term" value="F:DNA-binding transcription factor activity"/>
    <property type="evidence" value="ECO:0007669"/>
    <property type="project" value="InterPro"/>
</dbReference>
<sequence>MAEMAQAAAGGVVAHQQAGHQGGVEPAALLAPAAVLQVESPPLSPATAAAAANARWSPSKEQVAVLEGLYDHGLRSPTADQIQHITGRLRDHGPVEAKNVFYWFQNHKARSRQKEKQDSFAYFTRWLRRPPPLPVIAAGRVPAQTLMTTLATPQPPVAAAAACNTNGGAAHHVMHKVPYYMPAPPPQSSSMANAAHYYNLQQQAAAYHKAVVYPRMGIPHDMQQMNPAIMYQQAAPYGTMSKPLHVVTSANGGASADHHHAAGRTRETLELFPLHPTFLLPENKSRAASVLTSTSTPSTAFASFSGGESTESPGSSNSNAEALPFYDFLGLQSAGR</sequence>
<dbReference type="InterPro" id="IPR009057">
    <property type="entry name" value="Homeodomain-like_sf"/>
</dbReference>
<dbReference type="Proteomes" id="UP001054889">
    <property type="component" value="Unassembled WGS sequence"/>
</dbReference>
<proteinExistence type="inferred from homology"/>
<dbReference type="Gene3D" id="1.10.10.60">
    <property type="entry name" value="Homeodomain-like"/>
    <property type="match status" value="1"/>
</dbReference>
<dbReference type="GO" id="GO:0003677">
    <property type="term" value="F:DNA binding"/>
    <property type="evidence" value="ECO:0007669"/>
    <property type="project" value="UniProtKB-UniRule"/>
</dbReference>
<dbReference type="PROSITE" id="PS50071">
    <property type="entry name" value="HOMEOBOX_2"/>
    <property type="match status" value="1"/>
</dbReference>
<reference evidence="13" key="1">
    <citation type="journal article" date="2018" name="DNA Res.">
        <title>Multiple hybrid de novo genome assembly of finger millet, an orphan allotetraploid crop.</title>
        <authorList>
            <person name="Hatakeyama M."/>
            <person name="Aluri S."/>
            <person name="Balachadran M.T."/>
            <person name="Sivarajan S.R."/>
            <person name="Patrignani A."/>
            <person name="Gruter S."/>
            <person name="Poveda L."/>
            <person name="Shimizu-Inatsugi R."/>
            <person name="Baeten J."/>
            <person name="Francoijs K.J."/>
            <person name="Nataraja K.N."/>
            <person name="Reddy Y.A.N."/>
            <person name="Phadnis S."/>
            <person name="Ravikumar R.L."/>
            <person name="Schlapbach R."/>
            <person name="Sreeman S.M."/>
            <person name="Shimizu K.K."/>
        </authorList>
    </citation>
    <scope>NUCLEOTIDE SEQUENCE</scope>
</reference>
<organism evidence="13 14">
    <name type="scientific">Eleusine coracana subsp. coracana</name>
    <dbReference type="NCBI Taxonomy" id="191504"/>
    <lineage>
        <taxon>Eukaryota</taxon>
        <taxon>Viridiplantae</taxon>
        <taxon>Streptophyta</taxon>
        <taxon>Embryophyta</taxon>
        <taxon>Tracheophyta</taxon>
        <taxon>Spermatophyta</taxon>
        <taxon>Magnoliopsida</taxon>
        <taxon>Liliopsida</taxon>
        <taxon>Poales</taxon>
        <taxon>Poaceae</taxon>
        <taxon>PACMAD clade</taxon>
        <taxon>Chloridoideae</taxon>
        <taxon>Cynodonteae</taxon>
        <taxon>Eleusininae</taxon>
        <taxon>Eleusine</taxon>
    </lineage>
</organism>
<feature type="DNA-binding region" description="Homeobox" evidence="9">
    <location>
        <begin position="51"/>
        <end position="115"/>
    </location>
</feature>
<evidence type="ECO:0000256" key="11">
    <source>
        <dbReference type="SAM" id="MobiDB-lite"/>
    </source>
</evidence>
<dbReference type="EMBL" id="BQKI01000004">
    <property type="protein sequence ID" value="GJM92606.1"/>
    <property type="molecule type" value="Genomic_DNA"/>
</dbReference>
<keyword evidence="14" id="KW-1185">Reference proteome</keyword>
<evidence type="ECO:0000256" key="6">
    <source>
        <dbReference type="ARBA" id="ARBA00023163"/>
    </source>
</evidence>
<evidence type="ECO:0000313" key="13">
    <source>
        <dbReference type="EMBL" id="GJM92606.1"/>
    </source>
</evidence>
<evidence type="ECO:0000256" key="9">
    <source>
        <dbReference type="PROSITE-ProRule" id="PRU00108"/>
    </source>
</evidence>
<keyword evidence="2" id="KW-0217">Developmental protein</keyword>
<evidence type="ECO:0000256" key="5">
    <source>
        <dbReference type="ARBA" id="ARBA00023155"/>
    </source>
</evidence>
<comment type="similarity">
    <text evidence="8">Belongs to the WUS homeobox family.</text>
</comment>
<evidence type="ECO:0000256" key="2">
    <source>
        <dbReference type="ARBA" id="ARBA00022473"/>
    </source>
</evidence>
<protein>
    <recommendedName>
        <fullName evidence="12">Homeobox domain-containing protein</fullName>
    </recommendedName>
</protein>
<dbReference type="SMART" id="SM00389">
    <property type="entry name" value="HOX"/>
    <property type="match status" value="1"/>
</dbReference>
<dbReference type="Pfam" id="PF00046">
    <property type="entry name" value="Homeodomain"/>
    <property type="match status" value="1"/>
</dbReference>
<keyword evidence="3" id="KW-0805">Transcription regulation</keyword>